<dbReference type="InterPro" id="IPR036708">
    <property type="entry name" value="BipD-like_sf"/>
</dbReference>
<reference evidence="1" key="1">
    <citation type="submission" date="2013-12" db="EMBL/GenBank/DDBJ databases">
        <title>A Varibaculum cambriense genome reconstructed from a premature infant gut community with otherwise low bacterial novelty that shifts toward anaerobic metabolism during the third week of life.</title>
        <authorList>
            <person name="Brown C.T."/>
            <person name="Sharon I."/>
            <person name="Thomas B.C."/>
            <person name="Castelle C.J."/>
            <person name="Morowitz M.J."/>
            <person name="Banfield J.F."/>
        </authorList>
    </citation>
    <scope>NUCLEOTIDE SEQUENCE</scope>
</reference>
<accession>W1YBA7</accession>
<protein>
    <submittedName>
        <fullName evidence="1">Type III effector protein SipD</fullName>
    </submittedName>
</protein>
<comment type="caution">
    <text evidence="1">The sequence shown here is derived from an EMBL/GenBank/DDBJ whole genome shotgun (WGS) entry which is preliminary data.</text>
</comment>
<organism evidence="1">
    <name type="scientific">human gut metagenome</name>
    <dbReference type="NCBI Taxonomy" id="408170"/>
    <lineage>
        <taxon>unclassified sequences</taxon>
        <taxon>metagenomes</taxon>
        <taxon>organismal metagenomes</taxon>
    </lineage>
</organism>
<proteinExistence type="predicted"/>
<dbReference type="AlphaFoldDB" id="W1YBA7"/>
<feature type="non-terminal residue" evidence="1">
    <location>
        <position position="1"/>
    </location>
</feature>
<evidence type="ECO:0000313" key="1">
    <source>
        <dbReference type="EMBL" id="ETJ39828.1"/>
    </source>
</evidence>
<feature type="non-terminal residue" evidence="1">
    <location>
        <position position="84"/>
    </location>
</feature>
<dbReference type="EMBL" id="AZMM01006286">
    <property type="protein sequence ID" value="ETJ39828.1"/>
    <property type="molecule type" value="Genomic_DNA"/>
</dbReference>
<gene>
    <name evidence="1" type="ORF">Q604_UNBC06286G0001</name>
</gene>
<dbReference type="SUPFAM" id="SSF140693">
    <property type="entry name" value="IpaD-like"/>
    <property type="match status" value="1"/>
</dbReference>
<name>W1YBA7_9ZZZZ</name>
<sequence>HRDDKGKEKNISKEFTGYEISTAEYQAWLAGYNGQAENIVWIVMIVEITIRIFIDIIKMHQGLLKCIDIKNYRITFFIRVSPLS</sequence>